<feature type="transmembrane region" description="Helical" evidence="4">
    <location>
        <begin position="310"/>
        <end position="333"/>
    </location>
</feature>
<proteinExistence type="predicted"/>
<dbReference type="GO" id="GO:0022857">
    <property type="term" value="F:transmembrane transporter activity"/>
    <property type="evidence" value="ECO:0007669"/>
    <property type="project" value="InterPro"/>
</dbReference>
<reference evidence="6 7" key="1">
    <citation type="submission" date="2019-02" db="EMBL/GenBank/DDBJ databases">
        <title>Deep-cultivation of Planctomycetes and their phenomic and genomic characterization uncovers novel biology.</title>
        <authorList>
            <person name="Wiegand S."/>
            <person name="Jogler M."/>
            <person name="Boedeker C."/>
            <person name="Pinto D."/>
            <person name="Vollmers J."/>
            <person name="Rivas-Marin E."/>
            <person name="Kohn T."/>
            <person name="Peeters S.H."/>
            <person name="Heuer A."/>
            <person name="Rast P."/>
            <person name="Oberbeckmann S."/>
            <person name="Bunk B."/>
            <person name="Jeske O."/>
            <person name="Meyerdierks A."/>
            <person name="Storesund J.E."/>
            <person name="Kallscheuer N."/>
            <person name="Luecker S."/>
            <person name="Lage O.M."/>
            <person name="Pohl T."/>
            <person name="Merkel B.J."/>
            <person name="Hornburger P."/>
            <person name="Mueller R.-W."/>
            <person name="Bruemmer F."/>
            <person name="Labrenz M."/>
            <person name="Spormann A.M."/>
            <person name="Op den Camp H."/>
            <person name="Overmann J."/>
            <person name="Amann R."/>
            <person name="Jetten M.S.M."/>
            <person name="Mascher T."/>
            <person name="Medema M.H."/>
            <person name="Devos D.P."/>
            <person name="Kaster A.-K."/>
            <person name="Ovreas L."/>
            <person name="Rohde M."/>
            <person name="Galperin M.Y."/>
            <person name="Jogler C."/>
        </authorList>
    </citation>
    <scope>NUCLEOTIDE SEQUENCE [LARGE SCALE GENOMIC DNA]</scope>
    <source>
        <strain evidence="6 7">Mal52</strain>
    </source>
</reference>
<name>A0A517ZVC1_9PLAN</name>
<dbReference type="PANTHER" id="PTHR23526">
    <property type="entry name" value="INTEGRAL MEMBRANE TRANSPORT PROTEIN-RELATED"/>
    <property type="match status" value="1"/>
</dbReference>
<dbReference type="AlphaFoldDB" id="A0A517ZVC1"/>
<feature type="transmembrane region" description="Helical" evidence="4">
    <location>
        <begin position="411"/>
        <end position="430"/>
    </location>
</feature>
<feature type="transmembrane region" description="Helical" evidence="4">
    <location>
        <begin position="44"/>
        <end position="64"/>
    </location>
</feature>
<evidence type="ECO:0000256" key="1">
    <source>
        <dbReference type="ARBA" id="ARBA00022692"/>
    </source>
</evidence>
<keyword evidence="7" id="KW-1185">Reference proteome</keyword>
<evidence type="ECO:0000313" key="6">
    <source>
        <dbReference type="EMBL" id="QDU46401.1"/>
    </source>
</evidence>
<dbReference type="Pfam" id="PF07690">
    <property type="entry name" value="MFS_1"/>
    <property type="match status" value="1"/>
</dbReference>
<dbReference type="Gene3D" id="1.20.1250.20">
    <property type="entry name" value="MFS general substrate transporter like domains"/>
    <property type="match status" value="1"/>
</dbReference>
<keyword evidence="3 4" id="KW-0472">Membrane</keyword>
<keyword evidence="1 4" id="KW-0812">Transmembrane</keyword>
<feature type="transmembrane region" description="Helical" evidence="4">
    <location>
        <begin position="339"/>
        <end position="357"/>
    </location>
</feature>
<dbReference type="InterPro" id="IPR020846">
    <property type="entry name" value="MFS_dom"/>
</dbReference>
<protein>
    <submittedName>
        <fullName evidence="6">Major Facilitator Superfamily protein</fullName>
    </submittedName>
</protein>
<dbReference type="EMBL" id="CP036276">
    <property type="protein sequence ID" value="QDU46401.1"/>
    <property type="molecule type" value="Genomic_DNA"/>
</dbReference>
<dbReference type="Proteomes" id="UP000319383">
    <property type="component" value="Chromosome"/>
</dbReference>
<feature type="transmembrane region" description="Helical" evidence="4">
    <location>
        <begin position="20"/>
        <end position="38"/>
    </location>
</feature>
<organism evidence="6 7">
    <name type="scientific">Symmachiella dynata</name>
    <dbReference type="NCBI Taxonomy" id="2527995"/>
    <lineage>
        <taxon>Bacteria</taxon>
        <taxon>Pseudomonadati</taxon>
        <taxon>Planctomycetota</taxon>
        <taxon>Planctomycetia</taxon>
        <taxon>Planctomycetales</taxon>
        <taxon>Planctomycetaceae</taxon>
        <taxon>Symmachiella</taxon>
    </lineage>
</organism>
<dbReference type="RefSeq" id="WP_197534415.1">
    <property type="nucleotide sequence ID" value="NZ_CP036276.1"/>
</dbReference>
<dbReference type="PROSITE" id="PS50850">
    <property type="entry name" value="MFS"/>
    <property type="match status" value="1"/>
</dbReference>
<accession>A0A517ZVC1</accession>
<dbReference type="KEGG" id="sdyn:Mal52_49210"/>
<feature type="transmembrane region" description="Helical" evidence="4">
    <location>
        <begin position="246"/>
        <end position="265"/>
    </location>
</feature>
<sequence length="454" mass="49785">MKPSDHLDAVTRAVLWNSMLWTAGNALTSGGFLSYFASELNASPFILSVLMATPETVGIMALAGRPIIRWLGDRKRTWFVCSLISRGALCGIPLLAIPTLRPAGIDPVWIMIGCLAIAQAAQAVAFVAYFSWLSDLVPGRRWGRFFALRQIATLVVLLVVPVAAGYARGYWRSSYSDQQALWALMGTMLLGIGLLLASLWPMLHIRSIPIRESSADLEYQRRGFTGGSVTLKGIGRALADQPFRRLCFYSWWLAFWSGLTQVVIFKFLYGPLAISLGTYYLLSSVMKLVQIPISWKTGIVADRFGNKTALILGVLATAAAMLFFCLAGIAQWWWVFGAYVMWGGWGAVNIAAPNLMLKLSPRSDNAANIALFRHVAGLIAGVSGILGGFLFARLAEQGTLAMGWEFTADPYQLLFLISFVGRALTVFWILPLREPAANFMVDVEEIAPNVDNPS</sequence>
<feature type="transmembrane region" description="Helical" evidence="4">
    <location>
        <begin position="145"/>
        <end position="167"/>
    </location>
</feature>
<feature type="domain" description="Major facilitator superfamily (MFS) profile" evidence="5">
    <location>
        <begin position="179"/>
        <end position="454"/>
    </location>
</feature>
<evidence type="ECO:0000256" key="4">
    <source>
        <dbReference type="SAM" id="Phobius"/>
    </source>
</evidence>
<evidence type="ECO:0000256" key="2">
    <source>
        <dbReference type="ARBA" id="ARBA00022989"/>
    </source>
</evidence>
<feature type="transmembrane region" description="Helical" evidence="4">
    <location>
        <begin position="369"/>
        <end position="391"/>
    </location>
</feature>
<dbReference type="InterPro" id="IPR036259">
    <property type="entry name" value="MFS_trans_sf"/>
</dbReference>
<gene>
    <name evidence="6" type="ORF">Mal52_49210</name>
</gene>
<dbReference type="SUPFAM" id="SSF103473">
    <property type="entry name" value="MFS general substrate transporter"/>
    <property type="match status" value="1"/>
</dbReference>
<feature type="transmembrane region" description="Helical" evidence="4">
    <location>
        <begin position="76"/>
        <end position="96"/>
    </location>
</feature>
<dbReference type="InterPro" id="IPR011701">
    <property type="entry name" value="MFS"/>
</dbReference>
<feature type="transmembrane region" description="Helical" evidence="4">
    <location>
        <begin position="271"/>
        <end position="289"/>
    </location>
</feature>
<evidence type="ECO:0000256" key="3">
    <source>
        <dbReference type="ARBA" id="ARBA00023136"/>
    </source>
</evidence>
<feature type="transmembrane region" description="Helical" evidence="4">
    <location>
        <begin position="108"/>
        <end position="133"/>
    </location>
</feature>
<feature type="transmembrane region" description="Helical" evidence="4">
    <location>
        <begin position="179"/>
        <end position="203"/>
    </location>
</feature>
<evidence type="ECO:0000313" key="7">
    <source>
        <dbReference type="Proteomes" id="UP000319383"/>
    </source>
</evidence>
<keyword evidence="2 4" id="KW-1133">Transmembrane helix</keyword>
<dbReference type="PANTHER" id="PTHR23526:SF2">
    <property type="entry name" value="MAJOR FACILITATOR SUPERFAMILY (MFS) PROFILE DOMAIN-CONTAINING PROTEIN"/>
    <property type="match status" value="1"/>
</dbReference>
<evidence type="ECO:0000259" key="5">
    <source>
        <dbReference type="PROSITE" id="PS50850"/>
    </source>
</evidence>
<dbReference type="InterPro" id="IPR052528">
    <property type="entry name" value="Sugar_transport-like"/>
</dbReference>